<evidence type="ECO:0000313" key="1">
    <source>
        <dbReference type="EMBL" id="KAL2038031.1"/>
    </source>
</evidence>
<dbReference type="Proteomes" id="UP001590950">
    <property type="component" value="Unassembled WGS sequence"/>
</dbReference>
<dbReference type="EMBL" id="JBEFKJ010000035">
    <property type="protein sequence ID" value="KAL2038031.1"/>
    <property type="molecule type" value="Genomic_DNA"/>
</dbReference>
<keyword evidence="2" id="KW-1185">Reference proteome</keyword>
<comment type="caution">
    <text evidence="1">The sequence shown here is derived from an EMBL/GenBank/DDBJ whole genome shotgun (WGS) entry which is preliminary data.</text>
</comment>
<sequence length="104" mass="11591">MCVAAGSLSPHAEDGDLQDHQWLVPYVPTFPNSMIMISDPSAADNKSEKSRSSLLQQVTFLSRACYPNNKTNMFPDTEYENAKSLCPLRLLLESSNKRVPVRSC</sequence>
<accession>A0ABR3ZZA3</accession>
<organism evidence="1 2">
    <name type="scientific">Stereocaulon virgatum</name>
    <dbReference type="NCBI Taxonomy" id="373712"/>
    <lineage>
        <taxon>Eukaryota</taxon>
        <taxon>Fungi</taxon>
        <taxon>Dikarya</taxon>
        <taxon>Ascomycota</taxon>
        <taxon>Pezizomycotina</taxon>
        <taxon>Lecanoromycetes</taxon>
        <taxon>OSLEUM clade</taxon>
        <taxon>Lecanoromycetidae</taxon>
        <taxon>Lecanorales</taxon>
        <taxon>Lecanorineae</taxon>
        <taxon>Stereocaulaceae</taxon>
        <taxon>Stereocaulon</taxon>
    </lineage>
</organism>
<name>A0ABR3ZZA3_9LECA</name>
<gene>
    <name evidence="1" type="ORF">N7G274_009251</name>
</gene>
<proteinExistence type="predicted"/>
<reference evidence="1 2" key="1">
    <citation type="submission" date="2024-09" db="EMBL/GenBank/DDBJ databases">
        <title>Rethinking Asexuality: The Enigmatic Case of Functional Sexual Genes in Lepraria (Stereocaulaceae).</title>
        <authorList>
            <person name="Doellman M."/>
            <person name="Sun Y."/>
            <person name="Barcenas-Pena A."/>
            <person name="Lumbsch H.T."/>
            <person name="Grewe F."/>
        </authorList>
    </citation>
    <scope>NUCLEOTIDE SEQUENCE [LARGE SCALE GENOMIC DNA]</scope>
    <source>
        <strain evidence="1 2">Mercado 3170</strain>
    </source>
</reference>
<evidence type="ECO:0000313" key="2">
    <source>
        <dbReference type="Proteomes" id="UP001590950"/>
    </source>
</evidence>
<protein>
    <submittedName>
        <fullName evidence="1">Uncharacterized protein</fullName>
    </submittedName>
</protein>